<dbReference type="Gene3D" id="3.40.50.300">
    <property type="entry name" value="P-loop containing nucleotide triphosphate hydrolases"/>
    <property type="match status" value="1"/>
</dbReference>
<dbReference type="Pfam" id="PF18052">
    <property type="entry name" value="Rx_N"/>
    <property type="match status" value="1"/>
</dbReference>
<dbReference type="Proteomes" id="UP001634007">
    <property type="component" value="Unassembled WGS sequence"/>
</dbReference>
<dbReference type="Gene3D" id="1.20.5.4130">
    <property type="match status" value="1"/>
</dbReference>
<feature type="domain" description="NB-ARC" evidence="5">
    <location>
        <begin position="171"/>
        <end position="342"/>
    </location>
</feature>
<evidence type="ECO:0000259" key="5">
    <source>
        <dbReference type="Pfam" id="PF00931"/>
    </source>
</evidence>
<evidence type="ECO:0000259" key="6">
    <source>
        <dbReference type="Pfam" id="PF18052"/>
    </source>
</evidence>
<protein>
    <recommendedName>
        <fullName evidence="9">Disease resistance protein RGA3</fullName>
    </recommendedName>
</protein>
<proteinExistence type="predicted"/>
<evidence type="ECO:0008006" key="9">
    <source>
        <dbReference type="Google" id="ProtNLM"/>
    </source>
</evidence>
<dbReference type="PRINTS" id="PR00364">
    <property type="entry name" value="DISEASERSIST"/>
</dbReference>
<sequence length="356" mass="40640">MAEAVIVSIAGKITAYLIPEVLENVGKLWGFKHELEVLKDTVSTLQAVLRHAEEQYYNLEIQDWLEKLKDAFYDAQDVLEEFNIEAIQQELRGHSEMIKEVRTFFSSSNQLAFKLKMSYKVRAVREKIEAINAGRRFHLDERPVDSQAEREWGKREETHSFIREGDIMGRDDDKKTVMKFLLDSNVKEHVSILPIVGIGGLGKTALAQCVYNDEMVTKHFDLKMWVCISNDFDVKKIVKNIIACAKKKEPTEVVMEHLQSELRGEIDGKRYLLVLDDLWNVDQEKWLSLKTLLVGGARGSKILITTRLPLVAEIIGIALPHFLGGLSEKASVDLLMKMACGKQEEIQDPEMLSPKR</sequence>
<name>A0ABD3LH96_EUCGL</name>
<comment type="caution">
    <text evidence="7">The sequence shown here is derived from an EMBL/GenBank/DDBJ whole genome shotgun (WGS) entry which is preliminary data.</text>
</comment>
<dbReference type="PANTHER" id="PTHR36766">
    <property type="entry name" value="PLANT BROAD-SPECTRUM MILDEW RESISTANCE PROTEIN RPW8"/>
    <property type="match status" value="1"/>
</dbReference>
<dbReference type="GO" id="GO:0006952">
    <property type="term" value="P:defense response"/>
    <property type="evidence" value="ECO:0007669"/>
    <property type="project" value="UniProtKB-KW"/>
</dbReference>
<dbReference type="GO" id="GO:0005524">
    <property type="term" value="F:ATP binding"/>
    <property type="evidence" value="ECO:0007669"/>
    <property type="project" value="UniProtKB-KW"/>
</dbReference>
<evidence type="ECO:0000313" key="8">
    <source>
        <dbReference type="Proteomes" id="UP001634007"/>
    </source>
</evidence>
<evidence type="ECO:0000256" key="3">
    <source>
        <dbReference type="ARBA" id="ARBA00022821"/>
    </source>
</evidence>
<dbReference type="FunFam" id="3.40.50.300:FF:001091">
    <property type="entry name" value="Probable disease resistance protein At1g61300"/>
    <property type="match status" value="1"/>
</dbReference>
<organism evidence="7 8">
    <name type="scientific">Eucalyptus globulus</name>
    <name type="common">Tasmanian blue gum</name>
    <dbReference type="NCBI Taxonomy" id="34317"/>
    <lineage>
        <taxon>Eukaryota</taxon>
        <taxon>Viridiplantae</taxon>
        <taxon>Streptophyta</taxon>
        <taxon>Embryophyta</taxon>
        <taxon>Tracheophyta</taxon>
        <taxon>Spermatophyta</taxon>
        <taxon>Magnoliopsida</taxon>
        <taxon>eudicotyledons</taxon>
        <taxon>Gunneridae</taxon>
        <taxon>Pentapetalae</taxon>
        <taxon>rosids</taxon>
        <taxon>malvids</taxon>
        <taxon>Myrtales</taxon>
        <taxon>Myrtaceae</taxon>
        <taxon>Myrtoideae</taxon>
        <taxon>Eucalypteae</taxon>
        <taxon>Eucalyptus</taxon>
    </lineage>
</organism>
<dbReference type="InterPro" id="IPR027417">
    <property type="entry name" value="P-loop_NTPase"/>
</dbReference>
<keyword evidence="8" id="KW-1185">Reference proteome</keyword>
<dbReference type="SUPFAM" id="SSF52540">
    <property type="entry name" value="P-loop containing nucleoside triphosphate hydrolases"/>
    <property type="match status" value="1"/>
</dbReference>
<accession>A0ABD3LH96</accession>
<keyword evidence="2" id="KW-0547">Nucleotide-binding</keyword>
<keyword evidence="4" id="KW-0067">ATP-binding</keyword>
<evidence type="ECO:0000256" key="2">
    <source>
        <dbReference type="ARBA" id="ARBA00022741"/>
    </source>
</evidence>
<dbReference type="PANTHER" id="PTHR36766:SF40">
    <property type="entry name" value="DISEASE RESISTANCE PROTEIN RGA3"/>
    <property type="match status" value="1"/>
</dbReference>
<keyword evidence="3" id="KW-0611">Plant defense</keyword>
<feature type="domain" description="Disease resistance N-terminal" evidence="6">
    <location>
        <begin position="7"/>
        <end position="95"/>
    </location>
</feature>
<keyword evidence="1" id="KW-0677">Repeat</keyword>
<dbReference type="InterPro" id="IPR041118">
    <property type="entry name" value="Rx_N"/>
</dbReference>
<evidence type="ECO:0000313" key="7">
    <source>
        <dbReference type="EMBL" id="KAL3749241.1"/>
    </source>
</evidence>
<reference evidence="7 8" key="1">
    <citation type="submission" date="2024-11" db="EMBL/GenBank/DDBJ databases">
        <title>Chromosome-level genome assembly of Eucalyptus globulus Labill. provides insights into its genome evolution.</title>
        <authorList>
            <person name="Li X."/>
        </authorList>
    </citation>
    <scope>NUCLEOTIDE SEQUENCE [LARGE SCALE GENOMIC DNA]</scope>
    <source>
        <strain evidence="7">CL2024</strain>
        <tissue evidence="7">Fresh tender leaves</tissue>
    </source>
</reference>
<evidence type="ECO:0000256" key="1">
    <source>
        <dbReference type="ARBA" id="ARBA00022737"/>
    </source>
</evidence>
<dbReference type="InterPro" id="IPR002182">
    <property type="entry name" value="NB-ARC"/>
</dbReference>
<dbReference type="EMBL" id="JBJKBG010000002">
    <property type="protein sequence ID" value="KAL3749241.1"/>
    <property type="molecule type" value="Genomic_DNA"/>
</dbReference>
<dbReference type="AlphaFoldDB" id="A0ABD3LH96"/>
<gene>
    <name evidence="7" type="ORF">ACJRO7_010354</name>
</gene>
<evidence type="ECO:0000256" key="4">
    <source>
        <dbReference type="ARBA" id="ARBA00022840"/>
    </source>
</evidence>
<dbReference type="Pfam" id="PF00931">
    <property type="entry name" value="NB-ARC"/>
    <property type="match status" value="1"/>
</dbReference>